<evidence type="ECO:0000256" key="1">
    <source>
        <dbReference type="SAM" id="SignalP"/>
    </source>
</evidence>
<evidence type="ECO:0000313" key="2">
    <source>
        <dbReference type="EMBL" id="MBP2191215.1"/>
    </source>
</evidence>
<feature type="signal peptide" evidence="1">
    <location>
        <begin position="1"/>
        <end position="28"/>
    </location>
</feature>
<sequence length="81" mass="8110">MFSIKRFTVGAIIAAATALTIGTGSAGAEIVLEPSSDASDPGAPAAQPTAVPGVPWIQTGSACIVRSFLPPGILDDSQLRC</sequence>
<comment type="caution">
    <text evidence="2">The sequence shown here is derived from an EMBL/GenBank/DDBJ whole genome shotgun (WGS) entry which is preliminary data.</text>
</comment>
<dbReference type="Proteomes" id="UP001519325">
    <property type="component" value="Unassembled WGS sequence"/>
</dbReference>
<accession>A0ABS4QHT6</accession>
<reference evidence="2 3" key="1">
    <citation type="submission" date="2021-03" db="EMBL/GenBank/DDBJ databases">
        <title>Sequencing the genomes of 1000 actinobacteria strains.</title>
        <authorList>
            <person name="Klenk H.-P."/>
        </authorList>
    </citation>
    <scope>NUCLEOTIDE SEQUENCE [LARGE SCALE GENOMIC DNA]</scope>
    <source>
        <strain evidence="2 3">DSM 45516</strain>
    </source>
</reference>
<keyword evidence="3" id="KW-1185">Reference proteome</keyword>
<dbReference type="EMBL" id="JAGGMR010000001">
    <property type="protein sequence ID" value="MBP2191215.1"/>
    <property type="molecule type" value="Genomic_DNA"/>
</dbReference>
<keyword evidence="1" id="KW-0732">Signal</keyword>
<proteinExistence type="predicted"/>
<name>A0ABS4QHT6_9NOCA</name>
<evidence type="ECO:0000313" key="3">
    <source>
        <dbReference type="Proteomes" id="UP001519325"/>
    </source>
</evidence>
<organism evidence="2 3">
    <name type="scientific">Nocardia goodfellowii</name>
    <dbReference type="NCBI Taxonomy" id="882446"/>
    <lineage>
        <taxon>Bacteria</taxon>
        <taxon>Bacillati</taxon>
        <taxon>Actinomycetota</taxon>
        <taxon>Actinomycetes</taxon>
        <taxon>Mycobacteriales</taxon>
        <taxon>Nocardiaceae</taxon>
        <taxon>Nocardia</taxon>
    </lineage>
</organism>
<dbReference type="RefSeq" id="WP_209892498.1">
    <property type="nucleotide sequence ID" value="NZ_JAGGMR010000001.1"/>
</dbReference>
<feature type="chain" id="PRO_5046976428" evidence="1">
    <location>
        <begin position="29"/>
        <end position="81"/>
    </location>
</feature>
<gene>
    <name evidence="2" type="ORF">BJ987_004116</name>
</gene>
<protein>
    <submittedName>
        <fullName evidence="2">Uncharacterized protein</fullName>
    </submittedName>
</protein>